<dbReference type="InterPro" id="IPR029058">
    <property type="entry name" value="AB_hydrolase_fold"/>
</dbReference>
<dbReference type="SUPFAM" id="SSF53474">
    <property type="entry name" value="alpha/beta-Hydrolases"/>
    <property type="match status" value="1"/>
</dbReference>
<evidence type="ECO:0000313" key="3">
    <source>
        <dbReference type="Proteomes" id="UP000632454"/>
    </source>
</evidence>
<proteinExistence type="predicted"/>
<dbReference type="Pfam" id="PF00326">
    <property type="entry name" value="Peptidase_S9"/>
    <property type="match status" value="1"/>
</dbReference>
<evidence type="ECO:0000313" key="2">
    <source>
        <dbReference type="EMBL" id="GGF18775.1"/>
    </source>
</evidence>
<name>A0ABQ1UIB1_9NOCA</name>
<organism evidence="2 3">
    <name type="scientific">Williamsia phyllosphaerae</name>
    <dbReference type="NCBI Taxonomy" id="885042"/>
    <lineage>
        <taxon>Bacteria</taxon>
        <taxon>Bacillati</taxon>
        <taxon>Actinomycetota</taxon>
        <taxon>Actinomycetes</taxon>
        <taxon>Mycobacteriales</taxon>
        <taxon>Nocardiaceae</taxon>
        <taxon>Williamsia</taxon>
    </lineage>
</organism>
<dbReference type="InterPro" id="IPR005152">
    <property type="entry name" value="Lipase_secreted"/>
</dbReference>
<comment type="caution">
    <text evidence="2">The sequence shown here is derived from an EMBL/GenBank/DDBJ whole genome shotgun (WGS) entry which is preliminary data.</text>
</comment>
<dbReference type="EMBL" id="BMCS01000001">
    <property type="protein sequence ID" value="GGF18775.1"/>
    <property type="molecule type" value="Genomic_DNA"/>
</dbReference>
<dbReference type="Proteomes" id="UP000632454">
    <property type="component" value="Unassembled WGS sequence"/>
</dbReference>
<feature type="domain" description="Peptidase S9 prolyl oligopeptidase catalytic" evidence="1">
    <location>
        <begin position="392"/>
        <end position="439"/>
    </location>
</feature>
<gene>
    <name evidence="2" type="ORF">GCM10007298_13470</name>
</gene>
<evidence type="ECO:0000259" key="1">
    <source>
        <dbReference type="Pfam" id="PF00326"/>
    </source>
</evidence>
<protein>
    <submittedName>
        <fullName evidence="2">Lipase</fullName>
    </submittedName>
</protein>
<keyword evidence="3" id="KW-1185">Reference proteome</keyword>
<dbReference type="PANTHER" id="PTHR34853:SF1">
    <property type="entry name" value="LIPASE 5"/>
    <property type="match status" value="1"/>
</dbReference>
<dbReference type="PANTHER" id="PTHR34853">
    <property type="match status" value="1"/>
</dbReference>
<sequence>MRVVFALGELVIGHADQPKPRPRTETISLRFGFVPDGPRSATRVSSVSVRSAVVGSVIAVSTVATLLVGGIPAGAAPPRPAATETLPPTGTPNYSGLDARGFSGEIPSRAGTLVRHTTLDPALSIPGAGRAYRILYSTTDQHDRRAVSTGAVFLPRGAAPAGGWPVLAWAHGTVGIGDTCTPSAQPRSTRDSDYLSHWLRRGYAVVATDYAGLGTPGLMSYLNGVAEAHSIVDSVKALTQLGEPTARRWAILGQSQGAGAAMNAARRATEFSRGWPLDYRGVVATGTPANIESVIVLGGPTFPPVKLPVGLTTYTTYILAALREARPDLDIDGILTPRGRAVADRAETVCYPELRTELADADVRSFFRRPVNSIPGAYEALHRFMGTPAQGYDRPIFLGQGLLDTDVPAPSALSLAAQLTANRQPVELHVYPTSDHSGTVYASQPDSTPFLARILKR</sequence>
<accession>A0ABQ1UIB1</accession>
<dbReference type="Pfam" id="PF03583">
    <property type="entry name" value="LIP"/>
    <property type="match status" value="1"/>
</dbReference>
<reference evidence="3" key="1">
    <citation type="journal article" date="2019" name="Int. J. Syst. Evol. Microbiol.">
        <title>The Global Catalogue of Microorganisms (GCM) 10K type strain sequencing project: providing services to taxonomists for standard genome sequencing and annotation.</title>
        <authorList>
            <consortium name="The Broad Institute Genomics Platform"/>
            <consortium name="The Broad Institute Genome Sequencing Center for Infectious Disease"/>
            <person name="Wu L."/>
            <person name="Ma J."/>
        </authorList>
    </citation>
    <scope>NUCLEOTIDE SEQUENCE [LARGE SCALE GENOMIC DNA]</scope>
    <source>
        <strain evidence="3">CCM 7855</strain>
    </source>
</reference>
<dbReference type="InterPro" id="IPR001375">
    <property type="entry name" value="Peptidase_S9_cat"/>
</dbReference>
<dbReference type="Gene3D" id="3.40.50.1820">
    <property type="entry name" value="alpha/beta hydrolase"/>
    <property type="match status" value="2"/>
</dbReference>